<accession>A0ABQ3MQL1</accession>
<name>A0ABQ3MQL1_9PSEU</name>
<comment type="caution">
    <text evidence="1">The sequence shown here is derived from an EMBL/GenBank/DDBJ whole genome shotgun (WGS) entry which is preliminary data.</text>
</comment>
<evidence type="ECO:0000313" key="2">
    <source>
        <dbReference type="Proteomes" id="UP000605568"/>
    </source>
</evidence>
<reference evidence="2" key="1">
    <citation type="journal article" date="2019" name="Int. J. Syst. Evol. Microbiol.">
        <title>The Global Catalogue of Microorganisms (GCM) 10K type strain sequencing project: providing services to taxonomists for standard genome sequencing and annotation.</title>
        <authorList>
            <consortium name="The Broad Institute Genomics Platform"/>
            <consortium name="The Broad Institute Genome Sequencing Center for Infectious Disease"/>
            <person name="Wu L."/>
            <person name="Ma J."/>
        </authorList>
    </citation>
    <scope>NUCLEOTIDE SEQUENCE [LARGE SCALE GENOMIC DNA]</scope>
    <source>
        <strain evidence="2">CGMCC 4.7367</strain>
    </source>
</reference>
<evidence type="ECO:0000313" key="1">
    <source>
        <dbReference type="EMBL" id="GHH43757.1"/>
    </source>
</evidence>
<protein>
    <submittedName>
        <fullName evidence="1">Uncharacterized protein</fullName>
    </submittedName>
</protein>
<dbReference type="Proteomes" id="UP000605568">
    <property type="component" value="Unassembled WGS sequence"/>
</dbReference>
<organism evidence="1 2">
    <name type="scientific">Lentzea cavernae</name>
    <dbReference type="NCBI Taxonomy" id="2020703"/>
    <lineage>
        <taxon>Bacteria</taxon>
        <taxon>Bacillati</taxon>
        <taxon>Actinomycetota</taxon>
        <taxon>Actinomycetes</taxon>
        <taxon>Pseudonocardiales</taxon>
        <taxon>Pseudonocardiaceae</taxon>
        <taxon>Lentzea</taxon>
    </lineage>
</organism>
<gene>
    <name evidence="1" type="ORF">GCM10017774_41840</name>
</gene>
<sequence length="58" mass="6267">MTGIQVMTPAAANTVNVTGSILDMPAVTGMQVRTNGIQRARKIASFFLLSNRFSARVR</sequence>
<proteinExistence type="predicted"/>
<dbReference type="EMBL" id="BNAR01000006">
    <property type="protein sequence ID" value="GHH43757.1"/>
    <property type="molecule type" value="Genomic_DNA"/>
</dbReference>
<keyword evidence="2" id="KW-1185">Reference proteome</keyword>